<organism evidence="13 14">
    <name type="scientific">Aedes aegypti</name>
    <name type="common">Yellowfever mosquito</name>
    <name type="synonym">Culex aegypti</name>
    <dbReference type="NCBI Taxonomy" id="7159"/>
    <lineage>
        <taxon>Eukaryota</taxon>
        <taxon>Metazoa</taxon>
        <taxon>Ecdysozoa</taxon>
        <taxon>Arthropoda</taxon>
        <taxon>Hexapoda</taxon>
        <taxon>Insecta</taxon>
        <taxon>Pterygota</taxon>
        <taxon>Neoptera</taxon>
        <taxon>Endopterygota</taxon>
        <taxon>Diptera</taxon>
        <taxon>Nematocera</taxon>
        <taxon>Culicoidea</taxon>
        <taxon>Culicidae</taxon>
        <taxon>Culicinae</taxon>
        <taxon>Aedini</taxon>
        <taxon>Aedes</taxon>
        <taxon>Stegomyia</taxon>
    </lineage>
</organism>
<keyword evidence="5" id="KW-0479">Metal-binding</keyword>
<evidence type="ECO:0000256" key="5">
    <source>
        <dbReference type="ARBA" id="ARBA00022723"/>
    </source>
</evidence>
<dbReference type="InterPro" id="IPR003146">
    <property type="entry name" value="M14A_act_pep"/>
</dbReference>
<dbReference type="InterPro" id="IPR000834">
    <property type="entry name" value="Peptidase_M14"/>
</dbReference>
<evidence type="ECO:0000256" key="7">
    <source>
        <dbReference type="ARBA" id="ARBA00022801"/>
    </source>
</evidence>
<keyword evidence="3" id="KW-0121">Carboxypeptidase</keyword>
<protein>
    <recommendedName>
        <fullName evidence="12">Peptidase M14 domain-containing protein</fullName>
    </recommendedName>
</protein>
<evidence type="ECO:0000256" key="9">
    <source>
        <dbReference type="ARBA" id="ARBA00023049"/>
    </source>
</evidence>
<dbReference type="OrthoDB" id="3626597at2759"/>
<dbReference type="EnsemblMetazoa" id="AAEL001855-RA">
    <property type="protein sequence ID" value="AAEL001855-PA"/>
    <property type="gene ID" value="AAEL001855"/>
</dbReference>
<gene>
    <name evidence="13" type="primary">5572629</name>
</gene>
<evidence type="ECO:0000256" key="8">
    <source>
        <dbReference type="ARBA" id="ARBA00022833"/>
    </source>
</evidence>
<dbReference type="FunFam" id="3.40.630.10:FF:000084">
    <property type="entry name" value="Carboxypeptidase B2"/>
    <property type="match status" value="1"/>
</dbReference>
<dbReference type="SMART" id="SM00631">
    <property type="entry name" value="Zn_pept"/>
    <property type="match status" value="1"/>
</dbReference>
<evidence type="ECO:0000256" key="1">
    <source>
        <dbReference type="ARBA" id="ARBA00001947"/>
    </source>
</evidence>
<evidence type="ECO:0000256" key="6">
    <source>
        <dbReference type="ARBA" id="ARBA00022729"/>
    </source>
</evidence>
<dbReference type="PRINTS" id="PR00765">
    <property type="entry name" value="CRBOXYPTASEA"/>
</dbReference>
<comment type="similarity">
    <text evidence="2 11">Belongs to the peptidase M14 family.</text>
</comment>
<feature type="active site" description="Proton donor/acceptor" evidence="11">
    <location>
        <position position="398"/>
    </location>
</feature>
<dbReference type="PROSITE" id="PS52035">
    <property type="entry name" value="PEPTIDASE_M14"/>
    <property type="match status" value="1"/>
</dbReference>
<evidence type="ECO:0000256" key="2">
    <source>
        <dbReference type="ARBA" id="ARBA00005988"/>
    </source>
</evidence>
<dbReference type="GO" id="GO:0006508">
    <property type="term" value="P:proteolysis"/>
    <property type="evidence" value="ECO:0007669"/>
    <property type="project" value="UniProtKB-KW"/>
</dbReference>
<dbReference type="InterPro" id="IPR057246">
    <property type="entry name" value="CARBOXYPEPT_ZN_1"/>
</dbReference>
<keyword evidence="4" id="KW-0645">Protease</keyword>
<evidence type="ECO:0000256" key="11">
    <source>
        <dbReference type="PROSITE-ProRule" id="PRU01379"/>
    </source>
</evidence>
<dbReference type="Pfam" id="PF00246">
    <property type="entry name" value="Peptidase_M14"/>
    <property type="match status" value="1"/>
</dbReference>
<evidence type="ECO:0000313" key="13">
    <source>
        <dbReference type="EnsemblMetazoa" id="AAEL001855-PA"/>
    </source>
</evidence>
<reference evidence="13" key="2">
    <citation type="submission" date="2020-05" db="UniProtKB">
        <authorList>
            <consortium name="EnsemblMetazoa"/>
        </authorList>
    </citation>
    <scope>IDENTIFICATION</scope>
    <source>
        <strain evidence="13">LVP_AGWG</strain>
    </source>
</reference>
<evidence type="ECO:0000313" key="14">
    <source>
        <dbReference type="Proteomes" id="UP000008820"/>
    </source>
</evidence>
<keyword evidence="6" id="KW-0732">Signal</keyword>
<keyword evidence="14" id="KW-1185">Reference proteome</keyword>
<feature type="domain" description="Peptidase M14" evidence="12">
    <location>
        <begin position="143"/>
        <end position="431"/>
    </location>
</feature>
<evidence type="ECO:0000256" key="3">
    <source>
        <dbReference type="ARBA" id="ARBA00022645"/>
    </source>
</evidence>
<evidence type="ECO:0000256" key="4">
    <source>
        <dbReference type="ARBA" id="ARBA00022670"/>
    </source>
</evidence>
<name>A0A1S4F059_AEDAE</name>
<dbReference type="InParanoid" id="A0A1S4F059"/>
<dbReference type="GO" id="GO:0005615">
    <property type="term" value="C:extracellular space"/>
    <property type="evidence" value="ECO:0007669"/>
    <property type="project" value="TreeGrafter"/>
</dbReference>
<dbReference type="GO" id="GO:0004181">
    <property type="term" value="F:metallocarboxypeptidase activity"/>
    <property type="evidence" value="ECO:0007669"/>
    <property type="project" value="InterPro"/>
</dbReference>
<accession>A0A1S4F059</accession>
<dbReference type="GO" id="GO:0008270">
    <property type="term" value="F:zinc ion binding"/>
    <property type="evidence" value="ECO:0007669"/>
    <property type="project" value="InterPro"/>
</dbReference>
<dbReference type="VEuPathDB" id="VectorBase:AAEL001855"/>
<dbReference type="Pfam" id="PF02244">
    <property type="entry name" value="Propep_M14"/>
    <property type="match status" value="1"/>
</dbReference>
<dbReference type="Gene3D" id="3.30.70.340">
    <property type="entry name" value="Metallocarboxypeptidase-like"/>
    <property type="match status" value="1"/>
</dbReference>
<sequence length="436" mass="49607">MIAHELVLAHSSNDNGRGKMFQFAFLLFHAAISADMANSISATCNRAMKLYGVVPKSEGQMQYLRFLSAYNESLDFWLLTAVINEEAHVLVSADDENDFRKDLFSQRMEFYVKNPNIGGCAEGGRTERKAQYRSKESLDFTRRYLSYSDINRYIDYLGRKYADMVTVTNVGKSYEGRTLKTVTIGQSQQSKTILIDAGIHAREWIAPATALYVINRLVQHANENRDLLSNLTWIILPLVNPDGYEYSFKSNKFWRKTRQPYGRCIGTDGNRNFNFHWGEKGASKYECVNTFAGPRPFSEPETQTVRDLLLAKNDTIKFYLSLHSYGRMLLYPWGYKKDLPRKWRNMDVVARAGASAMKRSHRVDYRVGGAAKVLYEAAGASDDYAIAVAKIPIAITMELPGDERGFHPVESKISIFIQEAFTGIRAMALKMMEIQV</sequence>
<dbReference type="PANTHER" id="PTHR11705:SF154">
    <property type="entry name" value="PEPTIDASE M14 CARBOXYPEPTIDASE A DOMAIN-CONTAINING PROTEIN"/>
    <property type="match status" value="1"/>
</dbReference>
<dbReference type="PANTHER" id="PTHR11705">
    <property type="entry name" value="PROTEASE FAMILY M14 CARBOXYPEPTIDASE A,B"/>
    <property type="match status" value="1"/>
</dbReference>
<proteinExistence type="inferred from homology"/>
<evidence type="ECO:0000259" key="12">
    <source>
        <dbReference type="PROSITE" id="PS52035"/>
    </source>
</evidence>
<dbReference type="SUPFAM" id="SSF53187">
    <property type="entry name" value="Zn-dependent exopeptidases"/>
    <property type="match status" value="1"/>
</dbReference>
<dbReference type="AlphaFoldDB" id="A0A1S4F059"/>
<dbReference type="SUPFAM" id="SSF54897">
    <property type="entry name" value="Protease propeptides/inhibitors"/>
    <property type="match status" value="1"/>
</dbReference>
<comment type="cofactor">
    <cofactor evidence="1">
        <name>Zn(2+)</name>
        <dbReference type="ChEBI" id="CHEBI:29105"/>
    </cofactor>
</comment>
<reference evidence="13 14" key="1">
    <citation type="submission" date="2017-06" db="EMBL/GenBank/DDBJ databases">
        <title>Aedes aegypti genome working group (AGWG) sequencing and assembly.</title>
        <authorList>
            <consortium name="Aedes aegypti Genome Working Group (AGWG)"/>
            <person name="Matthews B.J."/>
        </authorList>
    </citation>
    <scope>NUCLEOTIDE SEQUENCE [LARGE SCALE GENOMIC DNA]</scope>
    <source>
        <strain evidence="13 14">LVP_AGWG</strain>
    </source>
</reference>
<keyword evidence="10" id="KW-1015">Disulfide bond</keyword>
<keyword evidence="8" id="KW-0862">Zinc</keyword>
<dbReference type="InterPro" id="IPR036990">
    <property type="entry name" value="M14A-like_propep"/>
</dbReference>
<evidence type="ECO:0000256" key="10">
    <source>
        <dbReference type="ARBA" id="ARBA00023157"/>
    </source>
</evidence>
<dbReference type="PROSITE" id="PS00132">
    <property type="entry name" value="CARBOXYPEPT_ZN_1"/>
    <property type="match status" value="1"/>
</dbReference>
<dbReference type="Proteomes" id="UP000008820">
    <property type="component" value="Chromosome 2"/>
</dbReference>
<dbReference type="Gene3D" id="3.40.630.10">
    <property type="entry name" value="Zn peptidases"/>
    <property type="match status" value="1"/>
</dbReference>
<keyword evidence="9" id="KW-0482">Metalloprotease</keyword>
<keyword evidence="7" id="KW-0378">Hydrolase</keyword>